<feature type="non-terminal residue" evidence="1">
    <location>
        <position position="53"/>
    </location>
</feature>
<dbReference type="OrthoDB" id="2669721at2759"/>
<dbReference type="Proteomes" id="UP000807353">
    <property type="component" value="Unassembled WGS sequence"/>
</dbReference>
<dbReference type="EMBL" id="MU150270">
    <property type="protein sequence ID" value="KAF9462672.1"/>
    <property type="molecule type" value="Genomic_DNA"/>
</dbReference>
<keyword evidence="2" id="KW-1185">Reference proteome</keyword>
<feature type="non-terminal residue" evidence="1">
    <location>
        <position position="1"/>
    </location>
</feature>
<evidence type="ECO:0000313" key="1">
    <source>
        <dbReference type="EMBL" id="KAF9462672.1"/>
    </source>
</evidence>
<gene>
    <name evidence="1" type="ORF">BDZ94DRAFT_1194350</name>
</gene>
<sequence>KVHSLAVISVFSPPDCDLLPQSFQTVYACHYQGDHALLVIDIEQIESVILIIP</sequence>
<comment type="caution">
    <text evidence="1">The sequence shown here is derived from an EMBL/GenBank/DDBJ whole genome shotgun (WGS) entry which is preliminary data.</text>
</comment>
<name>A0A9P5Y5N0_9AGAR</name>
<protein>
    <submittedName>
        <fullName evidence="1">Uncharacterized protein</fullName>
    </submittedName>
</protein>
<reference evidence="1" key="1">
    <citation type="submission" date="2020-11" db="EMBL/GenBank/DDBJ databases">
        <authorList>
            <consortium name="DOE Joint Genome Institute"/>
            <person name="Ahrendt S."/>
            <person name="Riley R."/>
            <person name="Andreopoulos W."/>
            <person name="Labutti K."/>
            <person name="Pangilinan J."/>
            <person name="Ruiz-Duenas F.J."/>
            <person name="Barrasa J.M."/>
            <person name="Sanchez-Garcia M."/>
            <person name="Camarero S."/>
            <person name="Miyauchi S."/>
            <person name="Serrano A."/>
            <person name="Linde D."/>
            <person name="Babiker R."/>
            <person name="Drula E."/>
            <person name="Ayuso-Fernandez I."/>
            <person name="Pacheco R."/>
            <person name="Padilla G."/>
            <person name="Ferreira P."/>
            <person name="Barriuso J."/>
            <person name="Kellner H."/>
            <person name="Castanera R."/>
            <person name="Alfaro M."/>
            <person name="Ramirez L."/>
            <person name="Pisabarro A.G."/>
            <person name="Kuo A."/>
            <person name="Tritt A."/>
            <person name="Lipzen A."/>
            <person name="He G."/>
            <person name="Yan M."/>
            <person name="Ng V."/>
            <person name="Cullen D."/>
            <person name="Martin F."/>
            <person name="Rosso M.-N."/>
            <person name="Henrissat B."/>
            <person name="Hibbett D."/>
            <person name="Martinez A.T."/>
            <person name="Grigoriev I.V."/>
        </authorList>
    </citation>
    <scope>NUCLEOTIDE SEQUENCE</scope>
    <source>
        <strain evidence="1">CBS 247.69</strain>
    </source>
</reference>
<proteinExistence type="predicted"/>
<dbReference type="AlphaFoldDB" id="A0A9P5Y5N0"/>
<evidence type="ECO:0000313" key="2">
    <source>
        <dbReference type="Proteomes" id="UP000807353"/>
    </source>
</evidence>
<organism evidence="1 2">
    <name type="scientific">Collybia nuda</name>
    <dbReference type="NCBI Taxonomy" id="64659"/>
    <lineage>
        <taxon>Eukaryota</taxon>
        <taxon>Fungi</taxon>
        <taxon>Dikarya</taxon>
        <taxon>Basidiomycota</taxon>
        <taxon>Agaricomycotina</taxon>
        <taxon>Agaricomycetes</taxon>
        <taxon>Agaricomycetidae</taxon>
        <taxon>Agaricales</taxon>
        <taxon>Tricholomatineae</taxon>
        <taxon>Clitocybaceae</taxon>
        <taxon>Collybia</taxon>
    </lineage>
</organism>
<accession>A0A9P5Y5N0</accession>